<keyword evidence="3 6" id="KW-0694">RNA-binding</keyword>
<dbReference type="HAMAP" id="MF_00073">
    <property type="entry name" value="NusB"/>
    <property type="match status" value="1"/>
</dbReference>
<keyword evidence="2 6" id="KW-0889">Transcription antitermination</keyword>
<evidence type="ECO:0000256" key="4">
    <source>
        <dbReference type="ARBA" id="ARBA00023015"/>
    </source>
</evidence>
<dbReference type="SUPFAM" id="SSF48013">
    <property type="entry name" value="NusB-like"/>
    <property type="match status" value="1"/>
</dbReference>
<evidence type="ECO:0000313" key="8">
    <source>
        <dbReference type="EMBL" id="MFC5629228.1"/>
    </source>
</evidence>
<comment type="function">
    <text evidence="6">Involved in transcription antitermination. Required for transcription of ribosomal RNA (rRNA) genes. Binds specifically to the boxA antiterminator sequence of the ribosomal RNA (rrn) operons.</text>
</comment>
<dbReference type="InterPro" id="IPR035926">
    <property type="entry name" value="NusB-like_sf"/>
</dbReference>
<dbReference type="NCBIfam" id="TIGR01951">
    <property type="entry name" value="nusB"/>
    <property type="match status" value="1"/>
</dbReference>
<keyword evidence="9" id="KW-1185">Reference proteome</keyword>
<evidence type="ECO:0000259" key="7">
    <source>
        <dbReference type="Pfam" id="PF01029"/>
    </source>
</evidence>
<dbReference type="PANTHER" id="PTHR11078:SF3">
    <property type="entry name" value="ANTITERMINATION NUSB DOMAIN-CONTAINING PROTEIN"/>
    <property type="match status" value="1"/>
</dbReference>
<evidence type="ECO:0000256" key="1">
    <source>
        <dbReference type="ARBA" id="ARBA00005952"/>
    </source>
</evidence>
<evidence type="ECO:0000256" key="3">
    <source>
        <dbReference type="ARBA" id="ARBA00022884"/>
    </source>
</evidence>
<protein>
    <recommendedName>
        <fullName evidence="6">Transcription antitermination protein NusB</fullName>
    </recommendedName>
    <alternativeName>
        <fullName evidence="6">Antitermination factor NusB</fullName>
    </alternativeName>
</protein>
<accession>A0ABW0U8E8</accession>
<reference evidence="9" key="1">
    <citation type="journal article" date="2019" name="Int. J. Syst. Evol. Microbiol.">
        <title>The Global Catalogue of Microorganisms (GCM) 10K type strain sequencing project: providing services to taxonomists for standard genome sequencing and annotation.</title>
        <authorList>
            <consortium name="The Broad Institute Genomics Platform"/>
            <consortium name="The Broad Institute Genome Sequencing Center for Infectious Disease"/>
            <person name="Wu L."/>
            <person name="Ma J."/>
        </authorList>
    </citation>
    <scope>NUCLEOTIDE SEQUENCE [LARGE SCALE GENOMIC DNA]</scope>
    <source>
        <strain evidence="9">CGMCC 1.15790</strain>
    </source>
</reference>
<dbReference type="InterPro" id="IPR006027">
    <property type="entry name" value="NusB_RsmB_TIM44"/>
</dbReference>
<evidence type="ECO:0000256" key="6">
    <source>
        <dbReference type="HAMAP-Rule" id="MF_00073"/>
    </source>
</evidence>
<dbReference type="EMBL" id="JBHSPF010000055">
    <property type="protein sequence ID" value="MFC5629228.1"/>
    <property type="molecule type" value="Genomic_DNA"/>
</dbReference>
<organism evidence="8 9">
    <name type="scientific">Aliibacillus thermotolerans</name>
    <dbReference type="NCBI Taxonomy" id="1834418"/>
    <lineage>
        <taxon>Bacteria</taxon>
        <taxon>Bacillati</taxon>
        <taxon>Bacillota</taxon>
        <taxon>Bacilli</taxon>
        <taxon>Bacillales</taxon>
        <taxon>Bacillaceae</taxon>
        <taxon>Aliibacillus</taxon>
    </lineage>
</organism>
<evidence type="ECO:0000256" key="2">
    <source>
        <dbReference type="ARBA" id="ARBA00022814"/>
    </source>
</evidence>
<dbReference type="PANTHER" id="PTHR11078">
    <property type="entry name" value="N UTILIZATION SUBSTANCE PROTEIN B-RELATED"/>
    <property type="match status" value="1"/>
</dbReference>
<name>A0ABW0U8E8_9BACI</name>
<dbReference type="Proteomes" id="UP001596143">
    <property type="component" value="Unassembled WGS sequence"/>
</dbReference>
<feature type="domain" description="NusB/RsmB/TIM44" evidence="7">
    <location>
        <begin position="6"/>
        <end position="126"/>
    </location>
</feature>
<sequence>MNRRLARLRAIQTLYQVDLIGANWEEALRHTVEPGEVASEFLFEIIEGTLKHQEEIDECIERNVTNWKMERIGNVDRAVLRLATYEMLFAEDIPLHVSVNEAVELAKAFGGEEPSKFVNGVLSKILDEVKQKEREQ</sequence>
<evidence type="ECO:0000313" key="9">
    <source>
        <dbReference type="Proteomes" id="UP001596143"/>
    </source>
</evidence>
<proteinExistence type="inferred from homology"/>
<dbReference type="Gene3D" id="1.10.940.10">
    <property type="entry name" value="NusB-like"/>
    <property type="match status" value="1"/>
</dbReference>
<dbReference type="Pfam" id="PF01029">
    <property type="entry name" value="NusB"/>
    <property type="match status" value="1"/>
</dbReference>
<evidence type="ECO:0000256" key="5">
    <source>
        <dbReference type="ARBA" id="ARBA00023163"/>
    </source>
</evidence>
<dbReference type="InterPro" id="IPR011605">
    <property type="entry name" value="NusB_fam"/>
</dbReference>
<dbReference type="RefSeq" id="WP_270898524.1">
    <property type="nucleotide sequence ID" value="NZ_JBHSPF010000055.1"/>
</dbReference>
<comment type="similarity">
    <text evidence="1 6">Belongs to the NusB family.</text>
</comment>
<keyword evidence="5 6" id="KW-0804">Transcription</keyword>
<comment type="caution">
    <text evidence="8">The sequence shown here is derived from an EMBL/GenBank/DDBJ whole genome shotgun (WGS) entry which is preliminary data.</text>
</comment>
<keyword evidence="4 6" id="KW-0805">Transcription regulation</keyword>
<gene>
    <name evidence="6 8" type="primary">nusB</name>
    <name evidence="8" type="ORF">ACFPTR_10170</name>
</gene>